<feature type="region of interest" description="Disordered" evidence="1">
    <location>
        <begin position="63"/>
        <end position="102"/>
    </location>
</feature>
<sequence length="557" mass="59507">MQIAVDRSTPKTSQSATRTSRARPPAPPLVQRRTTPPARPPAESARAALERAFGAEFVAAAATGRTRAVGDRVTQESPGAPGGSAIQAKAAGPGVGTGSGPDRAVNSTGIPSPVKAKMEAAFGTDFSGVRVHPRSSRATALGALAYTQGSEIHVAPGRWAPETRQGQELLGHELAHVVQQRAGRVQATAQYKGIALNDAPALEAEADVMGAKAARGESCGGQQTPSAPPSASSRPDGQQAAVQCATGVIQRRNSAFNPFHQNQANYQGPRFRGLQLDVLIENGLVYPGGGTSGNAVNLEKMVSNTGGGSSPGAPLDFEEIRLIDAGLVRANNQQNAATAMHAINHNFAPHAQTNNRAENIFMGSAKSNTQLHYNLVENPIRQSMQRATSGNALKYETNLVANPPFQFQPPGSASSLLAWNNSALDIPGAKPTTQYPGVTHFLDETTLNNVSLPWPKVITYTVVPNYTYKRHPHLPAFLMGNIQYGDNLITQEQQKPPKQQDTQAIQNEQAGIALLRAVGHRLFPETFTCSAVYWFPTYNHARPWRTTVNQDDYDAEY</sequence>
<accession>A0ABT5BQU0</accession>
<dbReference type="EMBL" id="JAQNDK010000001">
    <property type="protein sequence ID" value="MDC0676528.1"/>
    <property type="molecule type" value="Genomic_DNA"/>
</dbReference>
<proteinExistence type="predicted"/>
<dbReference type="InterPro" id="IPR025295">
    <property type="entry name" value="eCIS_core_dom"/>
</dbReference>
<feature type="region of interest" description="Disordered" evidence="1">
    <location>
        <begin position="213"/>
        <end position="240"/>
    </location>
</feature>
<gene>
    <name evidence="3" type="ORF">POL72_02160</name>
</gene>
<name>A0ABT5BQU0_9BACT</name>
<dbReference type="RefSeq" id="WP_272093314.1">
    <property type="nucleotide sequence ID" value="NZ_JAQNDK010000001.1"/>
</dbReference>
<feature type="domain" description="eCIS core" evidence="2">
    <location>
        <begin position="110"/>
        <end position="183"/>
    </location>
</feature>
<feature type="region of interest" description="Disordered" evidence="1">
    <location>
        <begin position="1"/>
        <end position="46"/>
    </location>
</feature>
<organism evidence="3 4">
    <name type="scientific">Sorangium atrum</name>
    <dbReference type="NCBI Taxonomy" id="2995308"/>
    <lineage>
        <taxon>Bacteria</taxon>
        <taxon>Pseudomonadati</taxon>
        <taxon>Myxococcota</taxon>
        <taxon>Polyangia</taxon>
        <taxon>Polyangiales</taxon>
        <taxon>Polyangiaceae</taxon>
        <taxon>Sorangium</taxon>
    </lineage>
</organism>
<evidence type="ECO:0000313" key="4">
    <source>
        <dbReference type="Proteomes" id="UP001217485"/>
    </source>
</evidence>
<evidence type="ECO:0000259" key="2">
    <source>
        <dbReference type="Pfam" id="PF13699"/>
    </source>
</evidence>
<comment type="caution">
    <text evidence="3">The sequence shown here is derived from an EMBL/GenBank/DDBJ whole genome shotgun (WGS) entry which is preliminary data.</text>
</comment>
<dbReference type="Proteomes" id="UP001217485">
    <property type="component" value="Unassembled WGS sequence"/>
</dbReference>
<dbReference type="Pfam" id="PF13699">
    <property type="entry name" value="eCIS_core"/>
    <property type="match status" value="1"/>
</dbReference>
<evidence type="ECO:0000256" key="1">
    <source>
        <dbReference type="SAM" id="MobiDB-lite"/>
    </source>
</evidence>
<keyword evidence="4" id="KW-1185">Reference proteome</keyword>
<reference evidence="3 4" key="1">
    <citation type="submission" date="2023-01" db="EMBL/GenBank/DDBJ databases">
        <title>Minimal conservation of predation-associated metabolite biosynthetic gene clusters underscores biosynthetic potential of Myxococcota including descriptions for ten novel species: Archangium lansinium sp. nov., Myxococcus landrumus sp. nov., Nannocystis bai.</title>
        <authorList>
            <person name="Ahearne A."/>
            <person name="Stevens C."/>
            <person name="Dowd S."/>
        </authorList>
    </citation>
    <scope>NUCLEOTIDE SEQUENCE [LARGE SCALE GENOMIC DNA]</scope>
    <source>
        <strain evidence="3 4">WIWO2</strain>
    </source>
</reference>
<feature type="compositionally biased region" description="Low complexity" evidence="1">
    <location>
        <begin position="32"/>
        <end position="46"/>
    </location>
</feature>
<evidence type="ECO:0000313" key="3">
    <source>
        <dbReference type="EMBL" id="MDC0676528.1"/>
    </source>
</evidence>
<protein>
    <submittedName>
        <fullName evidence="3">DUF4157 domain-containing protein</fullName>
    </submittedName>
</protein>